<evidence type="ECO:0000256" key="13">
    <source>
        <dbReference type="PROSITE-ProRule" id="PRU00042"/>
    </source>
</evidence>
<evidence type="ECO:0000256" key="7">
    <source>
        <dbReference type="ARBA" id="ARBA00022833"/>
    </source>
</evidence>
<proteinExistence type="inferred from homology"/>
<feature type="compositionally biased region" description="Polar residues" evidence="14">
    <location>
        <begin position="709"/>
        <end position="722"/>
    </location>
</feature>
<evidence type="ECO:0000256" key="5">
    <source>
        <dbReference type="ARBA" id="ARBA00022737"/>
    </source>
</evidence>
<feature type="compositionally biased region" description="Polar residues" evidence="14">
    <location>
        <begin position="62"/>
        <end position="76"/>
    </location>
</feature>
<dbReference type="AlphaFoldDB" id="A0A9D3LTJ5"/>
<evidence type="ECO:0000256" key="14">
    <source>
        <dbReference type="SAM" id="MobiDB-lite"/>
    </source>
</evidence>
<comment type="similarity">
    <text evidence="1">Belongs to the teashirt C2H2-type zinc-finger protein family.</text>
</comment>
<feature type="compositionally biased region" description="Basic and acidic residues" evidence="14">
    <location>
        <begin position="613"/>
        <end position="642"/>
    </location>
</feature>
<gene>
    <name evidence="16" type="ORF">ANANG_G00251830</name>
</gene>
<name>A0A9D3LTJ5_ANGAN</name>
<feature type="region of interest" description="Disordered" evidence="14">
    <location>
        <begin position="691"/>
        <end position="768"/>
    </location>
</feature>
<reference evidence="16" key="1">
    <citation type="submission" date="2021-01" db="EMBL/GenBank/DDBJ databases">
        <title>A chromosome-scale assembly of European eel, Anguilla anguilla.</title>
        <authorList>
            <person name="Henkel C."/>
            <person name="Jong-Raadsen S.A."/>
            <person name="Dufour S."/>
            <person name="Weltzien F.-A."/>
            <person name="Palstra A.P."/>
            <person name="Pelster B."/>
            <person name="Spaink H.P."/>
            <person name="Van Den Thillart G.E."/>
            <person name="Jansen H."/>
            <person name="Zahm M."/>
            <person name="Klopp C."/>
            <person name="Cedric C."/>
            <person name="Louis A."/>
            <person name="Berthelot C."/>
            <person name="Parey E."/>
            <person name="Roest Crollius H."/>
            <person name="Montfort J."/>
            <person name="Robinson-Rechavi M."/>
            <person name="Bucao C."/>
            <person name="Bouchez O."/>
            <person name="Gislard M."/>
            <person name="Lluch J."/>
            <person name="Milhes M."/>
            <person name="Lampietro C."/>
            <person name="Lopez Roques C."/>
            <person name="Donnadieu C."/>
            <person name="Braasch I."/>
            <person name="Desvignes T."/>
            <person name="Postlethwait J."/>
            <person name="Bobe J."/>
            <person name="Guiguen Y."/>
            <person name="Dirks R."/>
        </authorList>
    </citation>
    <scope>NUCLEOTIDE SEQUENCE</scope>
    <source>
        <strain evidence="16">Tag_6206</strain>
        <tissue evidence="16">Liver</tissue>
    </source>
</reference>
<dbReference type="PROSITE" id="PS00028">
    <property type="entry name" value="ZINC_FINGER_C2H2_1"/>
    <property type="match status" value="4"/>
</dbReference>
<feature type="region of interest" description="Disordered" evidence="14">
    <location>
        <begin position="594"/>
        <end position="674"/>
    </location>
</feature>
<feature type="domain" description="C2H2-type" evidence="15">
    <location>
        <begin position="905"/>
        <end position="932"/>
    </location>
</feature>
<dbReference type="InterPro" id="IPR027008">
    <property type="entry name" value="Teashirt_fam"/>
</dbReference>
<feature type="compositionally biased region" description="Polar residues" evidence="14">
    <location>
        <begin position="23"/>
        <end position="38"/>
    </location>
</feature>
<dbReference type="InterPro" id="IPR001356">
    <property type="entry name" value="HD"/>
</dbReference>
<dbReference type="GO" id="GO:0003677">
    <property type="term" value="F:DNA binding"/>
    <property type="evidence" value="ECO:0007669"/>
    <property type="project" value="UniProtKB-KW"/>
</dbReference>
<keyword evidence="2" id="KW-0217">Developmental protein</keyword>
<feature type="compositionally biased region" description="Basic and acidic residues" evidence="14">
    <location>
        <begin position="472"/>
        <end position="485"/>
    </location>
</feature>
<dbReference type="PROSITE" id="PS50157">
    <property type="entry name" value="ZINC_FINGER_C2H2_2"/>
    <property type="match status" value="3"/>
</dbReference>
<dbReference type="GO" id="GO:0000981">
    <property type="term" value="F:DNA-binding transcription factor activity, RNA polymerase II-specific"/>
    <property type="evidence" value="ECO:0007669"/>
    <property type="project" value="TreeGrafter"/>
</dbReference>
<feature type="compositionally biased region" description="Basic and acidic residues" evidence="14">
    <location>
        <begin position="432"/>
        <end position="443"/>
    </location>
</feature>
<keyword evidence="10" id="KW-0371">Homeobox</keyword>
<dbReference type="SMART" id="SM00355">
    <property type="entry name" value="ZnF_C2H2"/>
    <property type="match status" value="5"/>
</dbReference>
<dbReference type="CDD" id="cd00086">
    <property type="entry name" value="homeodomain"/>
    <property type="match status" value="1"/>
</dbReference>
<dbReference type="Pfam" id="PF26094">
    <property type="entry name" value="HTH_TSHZ3"/>
    <property type="match status" value="1"/>
</dbReference>
<keyword evidence="17" id="KW-1185">Reference proteome</keyword>
<feature type="compositionally biased region" description="Basic and acidic residues" evidence="14">
    <location>
        <begin position="450"/>
        <end position="459"/>
    </location>
</feature>
<keyword evidence="6 13" id="KW-0863">Zinc-finger</keyword>
<evidence type="ECO:0000256" key="4">
    <source>
        <dbReference type="ARBA" id="ARBA00022723"/>
    </source>
</evidence>
<accession>A0A9D3LTJ5</accession>
<evidence type="ECO:0000259" key="15">
    <source>
        <dbReference type="PROSITE" id="PS50157"/>
    </source>
</evidence>
<dbReference type="GO" id="GO:0005634">
    <property type="term" value="C:nucleus"/>
    <property type="evidence" value="ECO:0007669"/>
    <property type="project" value="TreeGrafter"/>
</dbReference>
<feature type="compositionally biased region" description="Basic and acidic residues" evidence="14">
    <location>
        <begin position="39"/>
        <end position="61"/>
    </location>
</feature>
<keyword evidence="8" id="KW-0805">Transcription regulation</keyword>
<feature type="compositionally biased region" description="Low complexity" evidence="14">
    <location>
        <begin position="242"/>
        <end position="258"/>
    </location>
</feature>
<keyword evidence="12" id="KW-0539">Nucleus</keyword>
<keyword evidence="5" id="KW-0677">Repeat</keyword>
<evidence type="ECO:0000256" key="2">
    <source>
        <dbReference type="ARBA" id="ARBA00022473"/>
    </source>
</evidence>
<feature type="region of interest" description="Disordered" evidence="14">
    <location>
        <begin position="418"/>
        <end position="485"/>
    </location>
</feature>
<evidence type="ECO:0000313" key="17">
    <source>
        <dbReference type="Proteomes" id="UP001044222"/>
    </source>
</evidence>
<protein>
    <recommendedName>
        <fullName evidence="15">C2H2-type domain-containing protein</fullName>
    </recommendedName>
</protein>
<evidence type="ECO:0000256" key="10">
    <source>
        <dbReference type="ARBA" id="ARBA00023155"/>
    </source>
</evidence>
<dbReference type="InterPro" id="IPR013087">
    <property type="entry name" value="Znf_C2H2_type"/>
</dbReference>
<dbReference type="SMART" id="SM00389">
    <property type="entry name" value="HOX"/>
    <property type="match status" value="1"/>
</dbReference>
<dbReference type="PANTHER" id="PTHR12487">
    <property type="entry name" value="TEASHIRT-RELATED"/>
    <property type="match status" value="1"/>
</dbReference>
<evidence type="ECO:0000256" key="11">
    <source>
        <dbReference type="ARBA" id="ARBA00023163"/>
    </source>
</evidence>
<feature type="compositionally biased region" description="Basic and acidic residues" evidence="14">
    <location>
        <begin position="102"/>
        <end position="119"/>
    </location>
</feature>
<dbReference type="InterPro" id="IPR058631">
    <property type="entry name" value="TSHZ1-3_homeodomain"/>
</dbReference>
<keyword evidence="7" id="KW-0862">Zinc</keyword>
<evidence type="ECO:0000256" key="9">
    <source>
        <dbReference type="ARBA" id="ARBA00023125"/>
    </source>
</evidence>
<evidence type="ECO:0000256" key="3">
    <source>
        <dbReference type="ARBA" id="ARBA00022491"/>
    </source>
</evidence>
<feature type="domain" description="C2H2-type" evidence="15">
    <location>
        <begin position="972"/>
        <end position="1000"/>
    </location>
</feature>
<sequence>MPRRKQQAPKRAAVYMPDDESGFQESSTEGEGQQSTQAGEERPEEPNPKEPKDKETDDKNSYSRQNSPNSVLSNQEAELESRLSDVSDIPSDKSDTSAQSQKNDESKSTKLENRTNGGLEKRSSTYANFLSDSYWTRVGLGLKVGKKGSKGSCDSTNEGGPKSEFDWHQDALSKHFRPGHALKPASKTNLFGGVHLQRQSGRACGSVFTGASRFRCRDCSSAYDTLVELTVHMNRSGHYQDGSQSNSSSSKGQKKGLQVSECKEDAQKVLKCMFCGHSFDTLQDLSVHMIKTKHYQKVPLKEPIPVLPPKLVPHAKKRAHEATRPCSPDSTTGLATRINPLMSFASHSSHAGYGYQNGASYAFQFETCKSQILKCMECGSSHDTLQQLTAHMMVTGHFVKVTSSASKKGKLLALDPASVEKMQPLAPSPGKETQHTGEADKALPKSSTWDAEKDIHEEKMEEDTNGSSAEGKGYDKRNIEGERPGDTAFKAQYLREEDLAHVSTGGGDILKSLANTVTSAINKAQTGTPSWSAYPSIHAAYQFSGLSKNSPASQPVQLKQALNNKLRVIAPKGAPHRSAHGAKFFQAQRHGLDVKKENGGPHVGKGCPNWKVGRGEKDGGDGKEVSPPVHRDCVEKGHDVIKKRLSPQLSDKKGKESPCSFTSDGSPLAGNSPEVMCTNPLSALQSVFNNHLGKANKPSNEMSEPDNPASVQTTLSKVSKNLESPALPTVPSRPRRVTKEFTSESNDQPMDLTQSKRPKLSTSCLQSSAPLQRKHALSDIADMVKILPKATTPKPSLPSKPPMVKLETDMRCFEDVSQKRKGRQSNWNPQHLLILQAQFASSLFLTTDGKYLLSELGPQERMHISKFTGLSLTTISHWLANVKYQLRKTGGTKFLKNMDSGHPVLHCNDCATKFRTPAAFISHLESHLGFQIKDLGKLSIDHRSKAEPELTNSVVERPAETQNAEDEIDSKFKCKLCCRSFISNHAVKLHLSKTHSKSPESHSQFVEMDQE</sequence>
<comment type="caution">
    <text evidence="16">The sequence shown here is derived from an EMBL/GenBank/DDBJ whole genome shotgun (WGS) entry which is preliminary data.</text>
</comment>
<keyword evidence="9" id="KW-0238">DNA-binding</keyword>
<feature type="compositionally biased region" description="Polar residues" evidence="14">
    <location>
        <begin position="743"/>
        <end position="768"/>
    </location>
</feature>
<evidence type="ECO:0000256" key="1">
    <source>
        <dbReference type="ARBA" id="ARBA00007158"/>
    </source>
</evidence>
<dbReference type="GO" id="GO:0008270">
    <property type="term" value="F:zinc ion binding"/>
    <property type="evidence" value="ECO:0007669"/>
    <property type="project" value="UniProtKB-KW"/>
</dbReference>
<organism evidence="16 17">
    <name type="scientific">Anguilla anguilla</name>
    <name type="common">European freshwater eel</name>
    <name type="synonym">Muraena anguilla</name>
    <dbReference type="NCBI Taxonomy" id="7936"/>
    <lineage>
        <taxon>Eukaryota</taxon>
        <taxon>Metazoa</taxon>
        <taxon>Chordata</taxon>
        <taxon>Craniata</taxon>
        <taxon>Vertebrata</taxon>
        <taxon>Euteleostomi</taxon>
        <taxon>Actinopterygii</taxon>
        <taxon>Neopterygii</taxon>
        <taxon>Teleostei</taxon>
        <taxon>Anguilliformes</taxon>
        <taxon>Anguillidae</taxon>
        <taxon>Anguilla</taxon>
    </lineage>
</organism>
<evidence type="ECO:0000256" key="6">
    <source>
        <dbReference type="ARBA" id="ARBA00022771"/>
    </source>
</evidence>
<dbReference type="Proteomes" id="UP001044222">
    <property type="component" value="Chromosome 14"/>
</dbReference>
<feature type="domain" description="C2H2-type" evidence="15">
    <location>
        <begin position="270"/>
        <end position="299"/>
    </location>
</feature>
<dbReference type="Gene3D" id="3.30.160.60">
    <property type="entry name" value="Classic Zinc Finger"/>
    <property type="match status" value="2"/>
</dbReference>
<dbReference type="PANTHER" id="PTHR12487:SF3">
    <property type="entry name" value="TEASHIRT HOMOLOG 2"/>
    <property type="match status" value="1"/>
</dbReference>
<keyword evidence="3" id="KW-0678">Repressor</keyword>
<dbReference type="EMBL" id="JAFIRN010000014">
    <property type="protein sequence ID" value="KAG5836181.1"/>
    <property type="molecule type" value="Genomic_DNA"/>
</dbReference>
<keyword evidence="11" id="KW-0804">Transcription</keyword>
<evidence type="ECO:0000313" key="16">
    <source>
        <dbReference type="EMBL" id="KAG5836181.1"/>
    </source>
</evidence>
<keyword evidence="4" id="KW-0479">Metal-binding</keyword>
<feature type="region of interest" description="Disordered" evidence="14">
    <location>
        <begin position="237"/>
        <end position="258"/>
    </location>
</feature>
<feature type="region of interest" description="Disordered" evidence="14">
    <location>
        <begin position="1"/>
        <end position="119"/>
    </location>
</feature>
<feature type="compositionally biased region" description="Basic and acidic residues" evidence="14">
    <location>
        <begin position="79"/>
        <end position="95"/>
    </location>
</feature>
<evidence type="ECO:0000256" key="8">
    <source>
        <dbReference type="ARBA" id="ARBA00023015"/>
    </source>
</evidence>
<evidence type="ECO:0000256" key="12">
    <source>
        <dbReference type="ARBA" id="ARBA00023242"/>
    </source>
</evidence>